<name>A0ABQ6P3P9_9SPHN</name>
<proteinExistence type="predicted"/>
<dbReference type="Pfam" id="PF05125">
    <property type="entry name" value="Phage_cap_P2"/>
    <property type="match status" value="1"/>
</dbReference>
<organism evidence="1 2">
    <name type="scientific">Novosphingobium pituita</name>
    <dbReference type="NCBI Taxonomy" id="3056842"/>
    <lineage>
        <taxon>Bacteria</taxon>
        <taxon>Pseudomonadati</taxon>
        <taxon>Pseudomonadota</taxon>
        <taxon>Alphaproteobacteria</taxon>
        <taxon>Sphingomonadales</taxon>
        <taxon>Sphingomonadaceae</taxon>
        <taxon>Novosphingobium</taxon>
    </lineage>
</organism>
<evidence type="ECO:0000313" key="1">
    <source>
        <dbReference type="EMBL" id="GMM59874.1"/>
    </source>
</evidence>
<dbReference type="InterPro" id="IPR006441">
    <property type="entry name" value="Phage_P2_GpN"/>
</dbReference>
<comment type="caution">
    <text evidence="1">The sequence shown here is derived from an EMBL/GenBank/DDBJ whole genome shotgun (WGS) entry which is preliminary data.</text>
</comment>
<reference evidence="1 2" key="1">
    <citation type="submission" date="2023-06" db="EMBL/GenBank/DDBJ databases">
        <title>Draft genome sequence of Novosphingobium sp. strain IK01.</title>
        <authorList>
            <person name="Hatamoto M."/>
            <person name="Ikarashi T."/>
            <person name="Yamaguchi T."/>
        </authorList>
    </citation>
    <scope>NUCLEOTIDE SEQUENCE [LARGE SCALE GENOMIC DNA]</scope>
    <source>
        <strain evidence="1 2">IK01</strain>
    </source>
</reference>
<protein>
    <submittedName>
        <fullName evidence="1">Phage major capsid protein, P2 family</fullName>
    </submittedName>
</protein>
<dbReference type="NCBIfam" id="TIGR01551">
    <property type="entry name" value="major_capsid_P2"/>
    <property type="match status" value="1"/>
</dbReference>
<gene>
    <name evidence="1" type="ORF">NUTIK01_06510</name>
</gene>
<dbReference type="EMBL" id="BTFW01000001">
    <property type="protein sequence ID" value="GMM59874.1"/>
    <property type="molecule type" value="Genomic_DNA"/>
</dbReference>
<accession>A0ABQ6P3P9</accession>
<sequence>MKPQTLERFTSFVGRMAEINGVSPDIAATRKFTVAPSVQQTLVTRMQETIEFLSEINIIPVDEQSGQKLGLGIGGTIAGRTNTAGGTRRAGIDPTAMDGSDYFCKQTNFDTALRYDKLDMWAKFPDFETRIRDAIVTRQALDRLTIGFNGTSAADQTDREANPLLQDVNKGWLQKMREDSPKRVLSAVEGGKVAGKVSYGPNGDFTGIDAMVWRAKQVLLPAWARQAPGLVVLVGDDLIVDKYGPIMDAAEGSLDTLAKAAVMADRQLGGLPTVRVPYFPANAFLITTLNNLSIYYQDGKSRRLIKDEPELDQVTDYQSSNEAYVVEDYSFSALVENIAQAA</sequence>
<evidence type="ECO:0000313" key="2">
    <source>
        <dbReference type="Proteomes" id="UP001187221"/>
    </source>
</evidence>
<dbReference type="Proteomes" id="UP001187221">
    <property type="component" value="Unassembled WGS sequence"/>
</dbReference>
<keyword evidence="2" id="KW-1185">Reference proteome</keyword>
<dbReference type="RefSeq" id="WP_317973707.1">
    <property type="nucleotide sequence ID" value="NZ_BTFW01000001.1"/>
</dbReference>